<protein>
    <submittedName>
        <fullName evidence="2">PEBP-like protein</fullName>
    </submittedName>
</protein>
<dbReference type="InterPro" id="IPR035810">
    <property type="entry name" value="PEBP_euk"/>
</dbReference>
<dbReference type="PANTHER" id="PTHR11362:SF140">
    <property type="entry name" value="PEBP-LIKE PROTEIN"/>
    <property type="match status" value="1"/>
</dbReference>
<dbReference type="InterPro" id="IPR036610">
    <property type="entry name" value="PEBP-like_sf"/>
</dbReference>
<organism evidence="2 3">
    <name type="scientific">Athelia psychrophila</name>
    <dbReference type="NCBI Taxonomy" id="1759441"/>
    <lineage>
        <taxon>Eukaryota</taxon>
        <taxon>Fungi</taxon>
        <taxon>Dikarya</taxon>
        <taxon>Basidiomycota</taxon>
        <taxon>Agaricomycotina</taxon>
        <taxon>Agaricomycetes</taxon>
        <taxon>Agaricomycetidae</taxon>
        <taxon>Atheliales</taxon>
        <taxon>Atheliaceae</taxon>
        <taxon>Athelia</taxon>
    </lineage>
</organism>
<sequence>MIFAPAILSLSLLPFCVAQASSVAIEAIEANFANAGIVPSLLATFSPSSTLSVNFAGVGDVAAGTPLTQAQVKPMPDLSVTPADSTVTFSGNYTLAMVDAGPVGFDESQGQTRHMLINSVTIEGSNVSTAAGLAITAYAGPAPPSGSGPHRYVILLYSQPSSFTPPANLSTAGVAVSTYDFPAYVKSTGLGPLVAANYFTVEAGTASASISPTSAVITSTLSPVASASSAGAPQTTAKANSARDIQASILMILLPGALALTLV</sequence>
<evidence type="ECO:0000313" key="2">
    <source>
        <dbReference type="EMBL" id="KZP24857.1"/>
    </source>
</evidence>
<dbReference type="CDD" id="cd00866">
    <property type="entry name" value="PEBP_euk"/>
    <property type="match status" value="1"/>
</dbReference>
<proteinExistence type="predicted"/>
<dbReference type="STRING" id="436010.A0A166NC45"/>
<dbReference type="Pfam" id="PF01161">
    <property type="entry name" value="PBP"/>
    <property type="match status" value="1"/>
</dbReference>
<keyword evidence="3" id="KW-1185">Reference proteome</keyword>
<dbReference type="AlphaFoldDB" id="A0A166NC45"/>
<dbReference type="EMBL" id="KV417524">
    <property type="protein sequence ID" value="KZP24857.1"/>
    <property type="molecule type" value="Genomic_DNA"/>
</dbReference>
<dbReference type="PANTHER" id="PTHR11362">
    <property type="entry name" value="PHOSPHATIDYLETHANOLAMINE-BINDING PROTEIN"/>
    <property type="match status" value="1"/>
</dbReference>
<dbReference type="Proteomes" id="UP000076532">
    <property type="component" value="Unassembled WGS sequence"/>
</dbReference>
<dbReference type="InterPro" id="IPR008914">
    <property type="entry name" value="PEBP"/>
</dbReference>
<gene>
    <name evidence="2" type="ORF">FIBSPDRAFT_1041968</name>
</gene>
<keyword evidence="1" id="KW-0732">Signal</keyword>
<evidence type="ECO:0000313" key="3">
    <source>
        <dbReference type="Proteomes" id="UP000076532"/>
    </source>
</evidence>
<dbReference type="Gene3D" id="3.90.280.10">
    <property type="entry name" value="PEBP-like"/>
    <property type="match status" value="1"/>
</dbReference>
<feature type="signal peptide" evidence="1">
    <location>
        <begin position="1"/>
        <end position="18"/>
    </location>
</feature>
<feature type="chain" id="PRO_5007877725" evidence="1">
    <location>
        <begin position="19"/>
        <end position="263"/>
    </location>
</feature>
<name>A0A166NC45_9AGAM</name>
<dbReference type="SUPFAM" id="SSF49777">
    <property type="entry name" value="PEBP-like"/>
    <property type="match status" value="1"/>
</dbReference>
<reference evidence="2 3" key="1">
    <citation type="journal article" date="2016" name="Mol. Biol. Evol.">
        <title>Comparative Genomics of Early-Diverging Mushroom-Forming Fungi Provides Insights into the Origins of Lignocellulose Decay Capabilities.</title>
        <authorList>
            <person name="Nagy L.G."/>
            <person name="Riley R."/>
            <person name="Tritt A."/>
            <person name="Adam C."/>
            <person name="Daum C."/>
            <person name="Floudas D."/>
            <person name="Sun H."/>
            <person name="Yadav J.S."/>
            <person name="Pangilinan J."/>
            <person name="Larsson K.H."/>
            <person name="Matsuura K."/>
            <person name="Barry K."/>
            <person name="Labutti K."/>
            <person name="Kuo R."/>
            <person name="Ohm R.A."/>
            <person name="Bhattacharya S.S."/>
            <person name="Shirouzu T."/>
            <person name="Yoshinaga Y."/>
            <person name="Martin F.M."/>
            <person name="Grigoriev I.V."/>
            <person name="Hibbett D.S."/>
        </authorList>
    </citation>
    <scope>NUCLEOTIDE SEQUENCE [LARGE SCALE GENOMIC DNA]</scope>
    <source>
        <strain evidence="2 3">CBS 109695</strain>
    </source>
</reference>
<evidence type="ECO:0000256" key="1">
    <source>
        <dbReference type="SAM" id="SignalP"/>
    </source>
</evidence>
<accession>A0A166NC45</accession>
<dbReference type="OrthoDB" id="2506647at2759"/>